<evidence type="ECO:0000259" key="7">
    <source>
        <dbReference type="PROSITE" id="PS50830"/>
    </source>
</evidence>
<dbReference type="PROSITE" id="PS50830">
    <property type="entry name" value="TNASE_3"/>
    <property type="match status" value="4"/>
</dbReference>
<evidence type="ECO:0000256" key="1">
    <source>
        <dbReference type="ARBA" id="ARBA00004496"/>
    </source>
</evidence>
<dbReference type="STRING" id="74649.A0A2P6Q0Z3"/>
<dbReference type="InterPro" id="IPR047395">
    <property type="entry name" value="Tudor_AtTudor1-like"/>
</dbReference>
<dbReference type="Gramene" id="PRQ27799">
    <property type="protein sequence ID" value="PRQ27799"/>
    <property type="gene ID" value="RchiOBHm_Chr6g0309151"/>
</dbReference>
<evidence type="ECO:0000256" key="4">
    <source>
        <dbReference type="ARBA" id="ARBA00022737"/>
    </source>
</evidence>
<dbReference type="PROSITE" id="PS50304">
    <property type="entry name" value="TUDOR"/>
    <property type="match status" value="1"/>
</dbReference>
<reference evidence="8 9" key="1">
    <citation type="journal article" date="2018" name="Nat. Genet.">
        <title>The Rosa genome provides new insights in the design of modern roses.</title>
        <authorList>
            <person name="Bendahmane M."/>
        </authorList>
    </citation>
    <scope>NUCLEOTIDE SEQUENCE [LARGE SCALE GENOMIC DNA]</scope>
    <source>
        <strain evidence="9">cv. Old Blush</strain>
    </source>
</reference>
<dbReference type="GO" id="GO:0005829">
    <property type="term" value="C:cytosol"/>
    <property type="evidence" value="ECO:0007669"/>
    <property type="project" value="UniProtKB-UniRule"/>
</dbReference>
<dbReference type="Gene3D" id="2.40.50.90">
    <property type="match status" value="5"/>
</dbReference>
<evidence type="ECO:0000256" key="5">
    <source>
        <dbReference type="PIRNR" id="PIRNR017179"/>
    </source>
</evidence>
<dbReference type="Pfam" id="PF00567">
    <property type="entry name" value="TUDOR"/>
    <property type="match status" value="1"/>
</dbReference>
<dbReference type="GO" id="GO:0005634">
    <property type="term" value="C:nucleus"/>
    <property type="evidence" value="ECO:0007669"/>
    <property type="project" value="TreeGrafter"/>
</dbReference>
<dbReference type="InterPro" id="IPR002999">
    <property type="entry name" value="Tudor"/>
</dbReference>
<feature type="domain" description="TNase-like" evidence="7">
    <location>
        <begin position="166"/>
        <end position="301"/>
    </location>
</feature>
<keyword evidence="9" id="KW-1185">Reference proteome</keyword>
<feature type="domain" description="TNase-like" evidence="7">
    <location>
        <begin position="498"/>
        <end position="625"/>
    </location>
</feature>
<dbReference type="SUPFAM" id="SSF50199">
    <property type="entry name" value="Staphylococcal nuclease"/>
    <property type="match status" value="5"/>
</dbReference>
<evidence type="ECO:0000313" key="9">
    <source>
        <dbReference type="Proteomes" id="UP000238479"/>
    </source>
</evidence>
<dbReference type="Proteomes" id="UP000238479">
    <property type="component" value="Chromosome 6"/>
</dbReference>
<dbReference type="SMART" id="SM00333">
    <property type="entry name" value="TUDOR"/>
    <property type="match status" value="1"/>
</dbReference>
<keyword evidence="8" id="KW-0378">Hydrolase</keyword>
<dbReference type="GO" id="GO:0031332">
    <property type="term" value="C:RNAi effector complex"/>
    <property type="evidence" value="ECO:0007669"/>
    <property type="project" value="InterPro"/>
</dbReference>
<dbReference type="FunFam" id="2.40.50.90:FF:000010">
    <property type="entry name" value="Ribonuclease"/>
    <property type="match status" value="1"/>
</dbReference>
<dbReference type="PANTHER" id="PTHR12302:SF2">
    <property type="entry name" value="STAPHYLOCOCCAL NUCLEASE DOMAIN-CONTAINING PROTEIN 1"/>
    <property type="match status" value="1"/>
</dbReference>
<comment type="subcellular location">
    <subcellularLocation>
        <location evidence="1 5">Cytoplasm</location>
    </subcellularLocation>
</comment>
<keyword evidence="4" id="KW-0677">Repeat</keyword>
<dbReference type="EMBL" id="PDCK01000044">
    <property type="protein sequence ID" value="PRQ27799.1"/>
    <property type="molecule type" value="Genomic_DNA"/>
</dbReference>
<dbReference type="SUPFAM" id="SSF63748">
    <property type="entry name" value="Tudor/PWWP/MBT"/>
    <property type="match status" value="1"/>
</dbReference>
<dbReference type="GO" id="GO:0006402">
    <property type="term" value="P:mRNA catabolic process"/>
    <property type="evidence" value="ECO:0007669"/>
    <property type="project" value="UniProtKB-UniRule"/>
</dbReference>
<dbReference type="FunFam" id="2.40.50.90:FF:000015">
    <property type="entry name" value="Ribonuclease"/>
    <property type="match status" value="1"/>
</dbReference>
<dbReference type="InterPro" id="IPR016071">
    <property type="entry name" value="Staphylococal_nuclease_OB-fold"/>
</dbReference>
<evidence type="ECO:0000259" key="6">
    <source>
        <dbReference type="PROSITE" id="PS50304"/>
    </source>
</evidence>
<dbReference type="InterPro" id="IPR035437">
    <property type="entry name" value="SNase_OB-fold_sf"/>
</dbReference>
<dbReference type="PANTHER" id="PTHR12302">
    <property type="entry name" value="EBNA2 BINDING PROTEIN P100"/>
    <property type="match status" value="1"/>
</dbReference>
<feature type="domain" description="Tudor" evidence="6">
    <location>
        <begin position="682"/>
        <end position="740"/>
    </location>
</feature>
<sequence>MASQWYRGRVKAVPSGDSLVIQALQSDKTGILQERSITLLSVRAPKLASKDRSTDDEPFAWDSREYLRKLCIGKEVVFSIEQGVGSVFLENNNVAALVVQKGWAAVTSPSTTPYNCELQFHMDQAFNKGLGRWSTVPGAAEASIRTLPPQLNLETMKTLLAANKGKPIEAIVEQVDEGSIVQAHLLPEFQFVRVIVAGTQAPYIGPNAYPFALEAKFFTESRVLNRDVHIVLEGVDKFSRLIGSVYYPDGDSEKDLGLELVENGYAKYVPWSAKVMDEDASRRLKTAELEAKKNKLGIWTHFVPPATNSKPIHDQNFTGIVVEVVSGECVIVANDSGERRVNLSSIWCPKMGNPRRGDEPAAYAREAKELLRTRLIGRQVNVQMEYSRKVSQADADSSRVIDFGSVFIKAEGEDKSNQAKENVAELVVASGFGTVIKHRDFEERSRYYDALLAAESGAIAGKKGLHSSKEAPVVHMTDLTMATAKKARDVLPSLQRSRRVSAVVEYVLSGHRFKLYIPKETCSISFSLSGVRCPGRDEPYSDEAIAVMRRRLMQRDVEIEVETVDRNGTFLGTLWESGTNVSITLVEAGLAKYIPFGGSDKVQDGHLLERAMKNAKTKKLKIWENFEGKPNKQKELKVVITEVLDRGKFYVQTVGDEKSASIQQQLTSLNLEEAPSGSDAFNPREGDIVLAQFSADNSWNRARIVNARKDKFEVFYIDYGNQEAVPYSQLRPLNTSAASAPGLAQLCSLAHVTVPSLEDEFGQEAGEYLSECTLDKEFTAVIEGRDISGGKFAKGQGTGPALMVTLFAVEDNDDSINAAMLQNGLASLDNQKRSWKSRTLREFQEKAQTFRQGMWHDYYESDHHENRAPPARKAAGK</sequence>
<comment type="caution">
    <text evidence="8">The sequence shown here is derived from an EMBL/GenBank/DDBJ whole genome shotgun (WGS) entry which is preliminary data.</text>
</comment>
<comment type="function">
    <text evidence="5">Cytoprotective ribonuclease (RNase) required for resistance to abiotic stresses, acting as a positive regulator of mRNA decapping during stress.</text>
</comment>
<keyword evidence="2 5" id="KW-0963">Cytoplasm</keyword>
<dbReference type="AlphaFoldDB" id="A0A2P6Q0Z3"/>
<evidence type="ECO:0000256" key="2">
    <source>
        <dbReference type="ARBA" id="ARBA00022490"/>
    </source>
</evidence>
<feature type="domain" description="TNase-like" evidence="7">
    <location>
        <begin position="315"/>
        <end position="468"/>
    </location>
</feature>
<dbReference type="FunFam" id="2.40.50.90:FF:000018">
    <property type="entry name" value="Ribonuclease"/>
    <property type="match status" value="1"/>
</dbReference>
<dbReference type="PIRSF" id="PIRSF017179">
    <property type="entry name" value="RISC-Tudor-SN"/>
    <property type="match status" value="1"/>
</dbReference>
<dbReference type="GO" id="GO:0016787">
    <property type="term" value="F:hydrolase activity"/>
    <property type="evidence" value="ECO:0007669"/>
    <property type="project" value="UniProtKB-KW"/>
</dbReference>
<protein>
    <recommendedName>
        <fullName evidence="5">Ribonuclease</fullName>
    </recommendedName>
</protein>
<dbReference type="OrthoDB" id="1159823at2759"/>
<accession>A0A2P6Q0Z3</accession>
<keyword evidence="3" id="KW-0597">Phosphoprotein</keyword>
<dbReference type="FunFam" id="2.40.50.90:FF:000017">
    <property type="entry name" value="Ribonuclease"/>
    <property type="match status" value="1"/>
</dbReference>
<feature type="domain" description="TNase-like" evidence="7">
    <location>
        <begin position="4"/>
        <end position="135"/>
    </location>
</feature>
<dbReference type="InterPro" id="IPR016685">
    <property type="entry name" value="Silence_cplx_Nase-comp_TudorSN"/>
</dbReference>
<dbReference type="GO" id="GO:0003723">
    <property type="term" value="F:RNA binding"/>
    <property type="evidence" value="ECO:0007669"/>
    <property type="project" value="UniProtKB-UniRule"/>
</dbReference>
<dbReference type="Pfam" id="PF00565">
    <property type="entry name" value="SNase"/>
    <property type="match status" value="5"/>
</dbReference>
<dbReference type="Gene3D" id="2.30.30.140">
    <property type="match status" value="1"/>
</dbReference>
<dbReference type="GO" id="GO:0004518">
    <property type="term" value="F:nuclease activity"/>
    <property type="evidence" value="ECO:0007669"/>
    <property type="project" value="TreeGrafter"/>
</dbReference>
<proteinExistence type="predicted"/>
<dbReference type="SMART" id="SM00318">
    <property type="entry name" value="SNc"/>
    <property type="match status" value="4"/>
</dbReference>
<dbReference type="GO" id="GO:0031047">
    <property type="term" value="P:regulatory ncRNA-mediated gene silencing"/>
    <property type="evidence" value="ECO:0007669"/>
    <property type="project" value="UniProtKB-UniRule"/>
</dbReference>
<evidence type="ECO:0000256" key="3">
    <source>
        <dbReference type="ARBA" id="ARBA00022553"/>
    </source>
</evidence>
<dbReference type="CDD" id="cd20443">
    <property type="entry name" value="Tudor_AtTudor1-like"/>
    <property type="match status" value="1"/>
</dbReference>
<evidence type="ECO:0000313" key="8">
    <source>
        <dbReference type="EMBL" id="PRQ27799.1"/>
    </source>
</evidence>
<organism evidence="8 9">
    <name type="scientific">Rosa chinensis</name>
    <name type="common">China rose</name>
    <dbReference type="NCBI Taxonomy" id="74649"/>
    <lineage>
        <taxon>Eukaryota</taxon>
        <taxon>Viridiplantae</taxon>
        <taxon>Streptophyta</taxon>
        <taxon>Embryophyta</taxon>
        <taxon>Tracheophyta</taxon>
        <taxon>Spermatophyta</taxon>
        <taxon>Magnoliopsida</taxon>
        <taxon>eudicotyledons</taxon>
        <taxon>Gunneridae</taxon>
        <taxon>Pentapetalae</taxon>
        <taxon>rosids</taxon>
        <taxon>fabids</taxon>
        <taxon>Rosales</taxon>
        <taxon>Rosaceae</taxon>
        <taxon>Rosoideae</taxon>
        <taxon>Rosoideae incertae sedis</taxon>
        <taxon>Rosa</taxon>
    </lineage>
</organism>
<dbReference type="FunFam" id="2.30.30.140:FF:000018">
    <property type="entry name" value="Serine/threonine-protein kinase 31"/>
    <property type="match status" value="1"/>
</dbReference>
<gene>
    <name evidence="8" type="ORF">RchiOBHm_Chr6g0309151</name>
</gene>
<name>A0A2P6Q0Z3_ROSCH</name>